<dbReference type="SUPFAM" id="SSF53032">
    <property type="entry name" value="tRNA-intron endonuclease catalytic domain-like"/>
    <property type="match status" value="1"/>
</dbReference>
<dbReference type="InterPro" id="IPR018593">
    <property type="entry name" value="tRNA-endonuc_su_Sen15"/>
</dbReference>
<dbReference type="GO" id="GO:0003676">
    <property type="term" value="F:nucleic acid binding"/>
    <property type="evidence" value="ECO:0007669"/>
    <property type="project" value="InterPro"/>
</dbReference>
<organism evidence="4 5">
    <name type="scientific">Hermetia illucens</name>
    <name type="common">Black soldier fly</name>
    <dbReference type="NCBI Taxonomy" id="343691"/>
    <lineage>
        <taxon>Eukaryota</taxon>
        <taxon>Metazoa</taxon>
        <taxon>Ecdysozoa</taxon>
        <taxon>Arthropoda</taxon>
        <taxon>Hexapoda</taxon>
        <taxon>Insecta</taxon>
        <taxon>Pterygota</taxon>
        <taxon>Neoptera</taxon>
        <taxon>Endopterygota</taxon>
        <taxon>Diptera</taxon>
        <taxon>Brachycera</taxon>
        <taxon>Stratiomyomorpha</taxon>
        <taxon>Stratiomyidae</taxon>
        <taxon>Hermetiinae</taxon>
        <taxon>Hermetia</taxon>
    </lineage>
</organism>
<proteinExistence type="inferred from homology"/>
<dbReference type="InterPro" id="IPR036167">
    <property type="entry name" value="tRNA_intron_Endo_cat-like_sf"/>
</dbReference>
<dbReference type="PANTHER" id="PTHR28582">
    <property type="entry name" value="TRNA-SPLICING ENDONUCLEASE SUBUNIT SEN15"/>
    <property type="match status" value="1"/>
</dbReference>
<keyword evidence="5" id="KW-1185">Reference proteome</keyword>
<dbReference type="Proteomes" id="UP000594454">
    <property type="component" value="Chromosome 1"/>
</dbReference>
<dbReference type="PANTHER" id="PTHR28582:SF1">
    <property type="entry name" value="TRNA-SPLICING ENDONUCLEASE SUBUNIT SEN15"/>
    <property type="match status" value="1"/>
</dbReference>
<sequence>MSTLELVRDFQILGCKDEVKRGIAARVYVDLIDVVKLVKVNPIYDADLKEIYFIGTEIVDDAQRNDIYLPTSSYGDLDFLQLDEIQNKLCNDDAKSIILCICDASSTIVYYRLTKGFQPMWKGNSKDDLG</sequence>
<evidence type="ECO:0000256" key="2">
    <source>
        <dbReference type="ARBA" id="ARBA00022694"/>
    </source>
</evidence>
<name>A0A7R8UBX8_HERIL</name>
<dbReference type="OMA" id="AQCAVAC"/>
<dbReference type="Pfam" id="PF09631">
    <property type="entry name" value="Sen15"/>
    <property type="match status" value="1"/>
</dbReference>
<evidence type="ECO:0000313" key="5">
    <source>
        <dbReference type="Proteomes" id="UP000594454"/>
    </source>
</evidence>
<dbReference type="InterPro" id="IPR011856">
    <property type="entry name" value="tRNA_endonuc-like_dom_sf"/>
</dbReference>
<accession>A0A7R8UBX8</accession>
<reference evidence="4 5" key="1">
    <citation type="submission" date="2020-11" db="EMBL/GenBank/DDBJ databases">
        <authorList>
            <person name="Wallbank WR R."/>
            <person name="Pardo Diaz C."/>
            <person name="Kozak K."/>
            <person name="Martin S."/>
            <person name="Jiggins C."/>
            <person name="Moest M."/>
            <person name="Warren A I."/>
            <person name="Generalovic N T."/>
            <person name="Byers J.R.P. K."/>
            <person name="Montejo-Kovacevich G."/>
            <person name="Yen C E."/>
        </authorList>
    </citation>
    <scope>NUCLEOTIDE SEQUENCE [LARGE SCALE GENOMIC DNA]</scope>
</reference>
<dbReference type="EMBL" id="LR899009">
    <property type="protein sequence ID" value="CAD7077953.1"/>
    <property type="molecule type" value="Genomic_DNA"/>
</dbReference>
<keyword evidence="2" id="KW-0819">tRNA processing</keyword>
<dbReference type="AlphaFoldDB" id="A0A7R8UBX8"/>
<evidence type="ECO:0000313" key="4">
    <source>
        <dbReference type="EMBL" id="CAD7077953.1"/>
    </source>
</evidence>
<dbReference type="GO" id="GO:0006388">
    <property type="term" value="P:tRNA splicing, via endonucleolytic cleavage and ligation"/>
    <property type="evidence" value="ECO:0007669"/>
    <property type="project" value="InterPro"/>
</dbReference>
<evidence type="ECO:0000256" key="1">
    <source>
        <dbReference type="ARBA" id="ARBA00006091"/>
    </source>
</evidence>
<dbReference type="OrthoDB" id="10002170at2759"/>
<protein>
    <recommendedName>
        <fullName evidence="3">tRNA-splicing endonuclease subunit Sen15 domain-containing protein</fullName>
    </recommendedName>
</protein>
<dbReference type="GO" id="GO:0005634">
    <property type="term" value="C:nucleus"/>
    <property type="evidence" value="ECO:0007669"/>
    <property type="project" value="UniProtKB-ARBA"/>
</dbReference>
<comment type="similarity">
    <text evidence="1">Belongs to the SEN15 family.</text>
</comment>
<evidence type="ECO:0000259" key="3">
    <source>
        <dbReference type="Pfam" id="PF09631"/>
    </source>
</evidence>
<dbReference type="InParanoid" id="A0A7R8UBX8"/>
<dbReference type="Gene3D" id="3.40.1350.10">
    <property type="match status" value="1"/>
</dbReference>
<feature type="domain" description="tRNA-splicing endonuclease subunit Sen15" evidence="3">
    <location>
        <begin position="27"/>
        <end position="118"/>
    </location>
</feature>
<gene>
    <name evidence="4" type="ORF">HERILL_LOCUS1251</name>
</gene>